<feature type="domain" description="3-dehydroquinate synthase C-terminal" evidence="13">
    <location>
        <begin position="176"/>
        <end position="316"/>
    </location>
</feature>
<proteinExistence type="predicted"/>
<dbReference type="Pfam" id="PF24621">
    <property type="entry name" value="DHQS_C"/>
    <property type="match status" value="1"/>
</dbReference>
<evidence type="ECO:0000256" key="11">
    <source>
        <dbReference type="NCBIfam" id="TIGR01357"/>
    </source>
</evidence>
<evidence type="ECO:0000256" key="1">
    <source>
        <dbReference type="ARBA" id="ARBA00001911"/>
    </source>
</evidence>
<name>A0A2A4G7L5_9FLAO</name>
<dbReference type="GO" id="GO:0005737">
    <property type="term" value="C:cytoplasm"/>
    <property type="evidence" value="ECO:0007669"/>
    <property type="project" value="InterPro"/>
</dbReference>
<comment type="cofactor">
    <cofactor evidence="2">
        <name>Co(2+)</name>
        <dbReference type="ChEBI" id="CHEBI:48828"/>
    </cofactor>
</comment>
<dbReference type="InterPro" id="IPR056179">
    <property type="entry name" value="DHQS_C"/>
</dbReference>
<evidence type="ECO:0000313" key="15">
    <source>
        <dbReference type="Proteomes" id="UP000219559"/>
    </source>
</evidence>
<dbReference type="InterPro" id="IPR016037">
    <property type="entry name" value="DHQ_synth_AroB"/>
</dbReference>
<dbReference type="Pfam" id="PF01761">
    <property type="entry name" value="DHQ_synthase"/>
    <property type="match status" value="1"/>
</dbReference>
<evidence type="ECO:0000313" key="14">
    <source>
        <dbReference type="EMBL" id="PCE63970.1"/>
    </source>
</evidence>
<dbReference type="AlphaFoldDB" id="A0A2A4G7L5"/>
<dbReference type="GO" id="GO:0009423">
    <property type="term" value="P:chorismate biosynthetic process"/>
    <property type="evidence" value="ECO:0007669"/>
    <property type="project" value="UniProtKB-UniRule"/>
</dbReference>
<evidence type="ECO:0000256" key="2">
    <source>
        <dbReference type="ARBA" id="ARBA00001941"/>
    </source>
</evidence>
<dbReference type="CDD" id="cd08195">
    <property type="entry name" value="DHQS"/>
    <property type="match status" value="1"/>
</dbReference>
<gene>
    <name evidence="14" type="ORF">B7P33_12000</name>
</gene>
<accession>A0A2A4G7L5</accession>
<dbReference type="Gene3D" id="1.20.1090.10">
    <property type="entry name" value="Dehydroquinate synthase-like - alpha domain"/>
    <property type="match status" value="1"/>
</dbReference>
<evidence type="ECO:0000259" key="13">
    <source>
        <dbReference type="Pfam" id="PF24621"/>
    </source>
</evidence>
<dbReference type="FunFam" id="3.40.50.1970:FF:000007">
    <property type="entry name" value="Pentafunctional AROM polypeptide"/>
    <property type="match status" value="1"/>
</dbReference>
<evidence type="ECO:0000256" key="8">
    <source>
        <dbReference type="ARBA" id="ARBA00023027"/>
    </source>
</evidence>
<dbReference type="InterPro" id="IPR050071">
    <property type="entry name" value="Dehydroquinate_synthase"/>
</dbReference>
<keyword evidence="9" id="KW-0456">Lyase</keyword>
<keyword evidence="10" id="KW-0170">Cobalt</keyword>
<evidence type="ECO:0000256" key="7">
    <source>
        <dbReference type="ARBA" id="ARBA00022833"/>
    </source>
</evidence>
<dbReference type="InterPro" id="IPR030963">
    <property type="entry name" value="DHQ_synth_fam"/>
</dbReference>
<dbReference type="Proteomes" id="UP000219559">
    <property type="component" value="Unassembled WGS sequence"/>
</dbReference>
<dbReference type="OrthoDB" id="9806583at2"/>
<comment type="cofactor">
    <cofactor evidence="3">
        <name>Zn(2+)</name>
        <dbReference type="ChEBI" id="CHEBI:29105"/>
    </cofactor>
</comment>
<keyword evidence="8" id="KW-0520">NAD</keyword>
<dbReference type="NCBIfam" id="TIGR01357">
    <property type="entry name" value="aroB"/>
    <property type="match status" value="1"/>
</dbReference>
<dbReference type="PANTHER" id="PTHR43622">
    <property type="entry name" value="3-DEHYDROQUINATE SYNTHASE"/>
    <property type="match status" value="1"/>
</dbReference>
<keyword evidence="6" id="KW-0547">Nucleotide-binding</keyword>
<dbReference type="EC" id="4.2.3.4" evidence="11"/>
<reference evidence="14 15" key="1">
    <citation type="submission" date="2017-04" db="EMBL/GenBank/DDBJ databases">
        <title>A new member of the family Flavobacteriaceae isolated from ascidians.</title>
        <authorList>
            <person name="Chen L."/>
        </authorList>
    </citation>
    <scope>NUCLEOTIDE SEQUENCE [LARGE SCALE GENOMIC DNA]</scope>
    <source>
        <strain evidence="14 15">HQA918</strain>
    </source>
</reference>
<evidence type="ECO:0000256" key="6">
    <source>
        <dbReference type="ARBA" id="ARBA00022741"/>
    </source>
</evidence>
<sequence>MQSICSHTSTVHFGETGYAEINGHLAKSNYSSVFVLVDSNTHEHCLAPFLSQLATDSPIEVLEVEPGEVNKTLETCNQLWLALSELGADRKSLIINLGGGVVTDMGGFVASAFKRGIDFINVPTTLLSMVDASVGGKTGVDLGPLKNQIGTISQPVMVLVDPIYLQTLDQRQKTSGFAEMLKHGLIKDANYWASLKPGIPEKLTESIHHSVAIKNEVVTQDPTEQGLRKILNFGHTLGHAVESYFLESEAHETLLHGEAIAVGMVMEAYLSYKLCGLPWSDCEEIKTTFKAHFGSIAFEAEDIEKILGYLKFDKKNSHGKVKFALLKAIGDTQWDIEVPQDLLLESITYYEKV</sequence>
<comment type="cofactor">
    <cofactor evidence="1">
        <name>NAD(+)</name>
        <dbReference type="ChEBI" id="CHEBI:57540"/>
    </cofactor>
</comment>
<comment type="function">
    <text evidence="4">Catalyzes the conversion of 3-deoxy-D-arabino-heptulosonate 7-phosphate (DAHP) to dehydroquinate (DHQ).</text>
</comment>
<dbReference type="GO" id="GO:0009073">
    <property type="term" value="P:aromatic amino acid family biosynthetic process"/>
    <property type="evidence" value="ECO:0007669"/>
    <property type="project" value="InterPro"/>
</dbReference>
<evidence type="ECO:0000256" key="9">
    <source>
        <dbReference type="ARBA" id="ARBA00023239"/>
    </source>
</evidence>
<dbReference type="PANTHER" id="PTHR43622:SF1">
    <property type="entry name" value="3-DEHYDROQUINATE SYNTHASE"/>
    <property type="match status" value="1"/>
</dbReference>
<keyword evidence="5" id="KW-0479">Metal-binding</keyword>
<protein>
    <recommendedName>
        <fullName evidence="11">3-dehydroquinate synthase</fullName>
        <ecNumber evidence="11">4.2.3.4</ecNumber>
    </recommendedName>
</protein>
<dbReference type="SUPFAM" id="SSF56796">
    <property type="entry name" value="Dehydroquinate synthase-like"/>
    <property type="match status" value="1"/>
</dbReference>
<dbReference type="GO" id="GO:0000166">
    <property type="term" value="F:nucleotide binding"/>
    <property type="evidence" value="ECO:0007669"/>
    <property type="project" value="UniProtKB-KW"/>
</dbReference>
<comment type="caution">
    <text evidence="14">The sequence shown here is derived from an EMBL/GenBank/DDBJ whole genome shotgun (WGS) entry which is preliminary data.</text>
</comment>
<organism evidence="14 15">
    <name type="scientific">Sediminicola luteus</name>
    <dbReference type="NCBI Taxonomy" id="319238"/>
    <lineage>
        <taxon>Bacteria</taxon>
        <taxon>Pseudomonadati</taxon>
        <taxon>Bacteroidota</taxon>
        <taxon>Flavobacteriia</taxon>
        <taxon>Flavobacteriales</taxon>
        <taxon>Flavobacteriaceae</taxon>
        <taxon>Sediminicola</taxon>
    </lineage>
</organism>
<dbReference type="EMBL" id="NBWU01000004">
    <property type="protein sequence ID" value="PCE63970.1"/>
    <property type="molecule type" value="Genomic_DNA"/>
</dbReference>
<evidence type="ECO:0000256" key="5">
    <source>
        <dbReference type="ARBA" id="ARBA00022723"/>
    </source>
</evidence>
<evidence type="ECO:0000256" key="10">
    <source>
        <dbReference type="ARBA" id="ARBA00023285"/>
    </source>
</evidence>
<dbReference type="PIRSF" id="PIRSF001455">
    <property type="entry name" value="DHQ_synth"/>
    <property type="match status" value="1"/>
</dbReference>
<keyword evidence="15" id="KW-1185">Reference proteome</keyword>
<evidence type="ECO:0000259" key="12">
    <source>
        <dbReference type="Pfam" id="PF01761"/>
    </source>
</evidence>
<dbReference type="Gene3D" id="3.40.50.1970">
    <property type="match status" value="1"/>
</dbReference>
<dbReference type="InterPro" id="IPR030960">
    <property type="entry name" value="DHQS/DOIS_N"/>
</dbReference>
<evidence type="ECO:0000256" key="3">
    <source>
        <dbReference type="ARBA" id="ARBA00001947"/>
    </source>
</evidence>
<feature type="domain" description="3-dehydroquinate synthase N-terminal" evidence="12">
    <location>
        <begin position="63"/>
        <end position="173"/>
    </location>
</feature>
<keyword evidence="7" id="KW-0862">Zinc</keyword>
<dbReference type="RefSeq" id="WP_097442687.1">
    <property type="nucleotide sequence ID" value="NZ_NBWU01000004.1"/>
</dbReference>
<dbReference type="GO" id="GO:0046872">
    <property type="term" value="F:metal ion binding"/>
    <property type="evidence" value="ECO:0007669"/>
    <property type="project" value="UniProtKB-KW"/>
</dbReference>
<dbReference type="GO" id="GO:0003856">
    <property type="term" value="F:3-dehydroquinate synthase activity"/>
    <property type="evidence" value="ECO:0007669"/>
    <property type="project" value="UniProtKB-UniRule"/>
</dbReference>
<evidence type="ECO:0000256" key="4">
    <source>
        <dbReference type="ARBA" id="ARBA00003485"/>
    </source>
</evidence>